<sequence length="94" mass="10321">MEAEDEVVDALLSLSMPEDADRDDLLGCPNTDSNLDALRDALGQALSSLHLEEAAQEERFHTEKEEEDTLQLHIRVAEGNCSELSRRGQGEGAI</sequence>
<evidence type="ECO:0000313" key="1">
    <source>
        <dbReference type="EMBL" id="KAG0475085.1"/>
    </source>
</evidence>
<proteinExistence type="predicted"/>
<protein>
    <submittedName>
        <fullName evidence="1">Uncharacterized protein</fullName>
    </submittedName>
</protein>
<reference evidence="1 2" key="1">
    <citation type="journal article" date="2020" name="Nat. Food">
        <title>A phased Vanilla planifolia genome enables genetic improvement of flavour and production.</title>
        <authorList>
            <person name="Hasing T."/>
            <person name="Tang H."/>
            <person name="Brym M."/>
            <person name="Khazi F."/>
            <person name="Huang T."/>
            <person name="Chambers A.H."/>
        </authorList>
    </citation>
    <scope>NUCLEOTIDE SEQUENCE [LARGE SCALE GENOMIC DNA]</scope>
    <source>
        <tissue evidence="1">Leaf</tissue>
    </source>
</reference>
<evidence type="ECO:0000313" key="2">
    <source>
        <dbReference type="Proteomes" id="UP000639772"/>
    </source>
</evidence>
<organism evidence="1 2">
    <name type="scientific">Vanilla planifolia</name>
    <name type="common">Vanilla</name>
    <dbReference type="NCBI Taxonomy" id="51239"/>
    <lineage>
        <taxon>Eukaryota</taxon>
        <taxon>Viridiplantae</taxon>
        <taxon>Streptophyta</taxon>
        <taxon>Embryophyta</taxon>
        <taxon>Tracheophyta</taxon>
        <taxon>Spermatophyta</taxon>
        <taxon>Magnoliopsida</taxon>
        <taxon>Liliopsida</taxon>
        <taxon>Asparagales</taxon>
        <taxon>Orchidaceae</taxon>
        <taxon>Vanilloideae</taxon>
        <taxon>Vanilleae</taxon>
        <taxon>Vanilla</taxon>
    </lineage>
</organism>
<dbReference type="Proteomes" id="UP000639772">
    <property type="component" value="Chromosome 7"/>
</dbReference>
<accession>A0A835QKM5</accession>
<dbReference type="AlphaFoldDB" id="A0A835QKM5"/>
<gene>
    <name evidence="1" type="ORF">HPP92_014771</name>
</gene>
<comment type="caution">
    <text evidence="1">The sequence shown here is derived from an EMBL/GenBank/DDBJ whole genome shotgun (WGS) entry which is preliminary data.</text>
</comment>
<dbReference type="EMBL" id="JADCNM010000007">
    <property type="protein sequence ID" value="KAG0475085.1"/>
    <property type="molecule type" value="Genomic_DNA"/>
</dbReference>
<name>A0A835QKM5_VANPL</name>